<protein>
    <submittedName>
        <fullName evidence="5">Glycosyltransferase</fullName>
        <ecNumber evidence="5">2.4.-.-</ecNumber>
    </submittedName>
</protein>
<dbReference type="SUPFAM" id="SSF53756">
    <property type="entry name" value="UDP-Glycosyltransferase/glycogen phosphorylase"/>
    <property type="match status" value="1"/>
</dbReference>
<dbReference type="RefSeq" id="WP_013560990.1">
    <property type="nucleotide sequence ID" value="NC_014960.1"/>
</dbReference>
<name>E8N087_ANATU</name>
<comment type="similarity">
    <text evidence="1">Belongs to the glycosyltransferase group 1 family. Glycosyltransferase 4 subfamily.</text>
</comment>
<keyword evidence="6" id="KW-1185">Reference proteome</keyword>
<evidence type="ECO:0000259" key="4">
    <source>
        <dbReference type="Pfam" id="PF00534"/>
    </source>
</evidence>
<dbReference type="Gene3D" id="3.40.50.2000">
    <property type="entry name" value="Glycogen Phosphorylase B"/>
    <property type="match status" value="2"/>
</dbReference>
<gene>
    <name evidence="5" type="ordered locus">ANT_26100</name>
</gene>
<proteinExistence type="inferred from homology"/>
<dbReference type="InParanoid" id="E8N087"/>
<accession>E8N087</accession>
<dbReference type="eggNOG" id="COG0438">
    <property type="taxonomic scope" value="Bacteria"/>
</dbReference>
<dbReference type="PANTHER" id="PTHR12526:SF640">
    <property type="entry name" value="COLANIC ACID BIOSYNTHESIS GLYCOSYLTRANSFERASE WCAL-RELATED"/>
    <property type="match status" value="1"/>
</dbReference>
<evidence type="ECO:0000256" key="1">
    <source>
        <dbReference type="ARBA" id="ARBA00009481"/>
    </source>
</evidence>
<evidence type="ECO:0000256" key="2">
    <source>
        <dbReference type="ARBA" id="ARBA00022676"/>
    </source>
</evidence>
<dbReference type="InterPro" id="IPR001296">
    <property type="entry name" value="Glyco_trans_1"/>
</dbReference>
<dbReference type="OrthoDB" id="9815550at2"/>
<evidence type="ECO:0000313" key="6">
    <source>
        <dbReference type="Proteomes" id="UP000008922"/>
    </source>
</evidence>
<dbReference type="Proteomes" id="UP000008922">
    <property type="component" value="Chromosome"/>
</dbReference>
<reference evidence="5 6" key="1">
    <citation type="submission" date="2010-12" db="EMBL/GenBank/DDBJ databases">
        <title>Whole genome sequence of Anaerolinea thermophila UNI-1.</title>
        <authorList>
            <person name="Narita-Yamada S."/>
            <person name="Kishi E."/>
            <person name="Watanabe Y."/>
            <person name="Takasaki K."/>
            <person name="Ankai A."/>
            <person name="Oguchi A."/>
            <person name="Fukui S."/>
            <person name="Takahashi M."/>
            <person name="Yashiro I."/>
            <person name="Hosoyama A."/>
            <person name="Sekiguchi Y."/>
            <person name="Hanada S."/>
            <person name="Fujita N."/>
        </authorList>
    </citation>
    <scope>NUCLEOTIDE SEQUENCE [LARGE SCALE GENOMIC DNA]</scope>
    <source>
        <strain evidence="6">DSM 14523 / JCM 11388 / NBRC 100420 / UNI-1</strain>
    </source>
</reference>
<dbReference type="STRING" id="926569.ANT_26100"/>
<evidence type="ECO:0000256" key="3">
    <source>
        <dbReference type="ARBA" id="ARBA00022679"/>
    </source>
</evidence>
<evidence type="ECO:0000313" key="5">
    <source>
        <dbReference type="EMBL" id="BAJ64636.1"/>
    </source>
</evidence>
<sequence length="346" mass="39210">MSHPPVLLVGNFLSRHGLGRAVGEDLSEHLHARGWQVITTSHQRSRALRLADMLTTALKQRNQYRLALVEVYSGAAFRWAEAVCLILRWLKKPYILWLHGGNLPHFAQKCSGRVSRLLRHAHAVVAPSAYLQEHMRLYRQDILLIPNPLEIRRYPFRLRRDLRPSLVWLRAFHAIYRPAMAVEVLRRVKEWAPDVHLTMYGPEKGDGSLQEVRRTAQRYGLEGALSLPGRVPKEEVPQVLQQGDIFLNTAGVDNTPVSVMEAMACGLCVVSTRVGGTPYLLQHEQDALLVPPADADAMAEAVLRLLREPDLAERLSCSARRKAEAFDWSVVLPQWEKLFDEVFAHG</sequence>
<dbReference type="Pfam" id="PF00534">
    <property type="entry name" value="Glycos_transf_1"/>
    <property type="match status" value="1"/>
</dbReference>
<dbReference type="GO" id="GO:0016757">
    <property type="term" value="F:glycosyltransferase activity"/>
    <property type="evidence" value="ECO:0007669"/>
    <property type="project" value="UniProtKB-KW"/>
</dbReference>
<dbReference type="EC" id="2.4.-.-" evidence="5"/>
<dbReference type="KEGG" id="atm:ANT_26100"/>
<keyword evidence="3 5" id="KW-0808">Transferase</keyword>
<organism evidence="5 6">
    <name type="scientific">Anaerolinea thermophila (strain DSM 14523 / JCM 11388 / NBRC 100420 / UNI-1)</name>
    <dbReference type="NCBI Taxonomy" id="926569"/>
    <lineage>
        <taxon>Bacteria</taxon>
        <taxon>Bacillati</taxon>
        <taxon>Chloroflexota</taxon>
        <taxon>Anaerolineae</taxon>
        <taxon>Anaerolineales</taxon>
        <taxon>Anaerolineaceae</taxon>
        <taxon>Anaerolinea</taxon>
    </lineage>
</organism>
<dbReference type="PANTHER" id="PTHR12526">
    <property type="entry name" value="GLYCOSYLTRANSFERASE"/>
    <property type="match status" value="1"/>
</dbReference>
<dbReference type="CDD" id="cd03801">
    <property type="entry name" value="GT4_PimA-like"/>
    <property type="match status" value="1"/>
</dbReference>
<dbReference type="EMBL" id="AP012029">
    <property type="protein sequence ID" value="BAJ64636.1"/>
    <property type="molecule type" value="Genomic_DNA"/>
</dbReference>
<feature type="domain" description="Glycosyl transferase family 1" evidence="4">
    <location>
        <begin position="178"/>
        <end position="321"/>
    </location>
</feature>
<dbReference type="HOGENOM" id="CLU_009583_14_0_0"/>
<dbReference type="AlphaFoldDB" id="E8N087"/>
<keyword evidence="2 5" id="KW-0328">Glycosyltransferase</keyword>